<dbReference type="EnsemblPlants" id="MELO3C029025.2.1">
    <property type="protein sequence ID" value="MELO3C029025.2.1"/>
    <property type="gene ID" value="MELO3C029025.2"/>
</dbReference>
<organism evidence="1">
    <name type="scientific">Cucumis melo</name>
    <name type="common">Muskmelon</name>
    <dbReference type="NCBI Taxonomy" id="3656"/>
    <lineage>
        <taxon>Eukaryota</taxon>
        <taxon>Viridiplantae</taxon>
        <taxon>Streptophyta</taxon>
        <taxon>Embryophyta</taxon>
        <taxon>Tracheophyta</taxon>
        <taxon>Spermatophyta</taxon>
        <taxon>Magnoliopsida</taxon>
        <taxon>eudicotyledons</taxon>
        <taxon>Gunneridae</taxon>
        <taxon>Pentapetalae</taxon>
        <taxon>rosids</taxon>
        <taxon>fabids</taxon>
        <taxon>Cucurbitales</taxon>
        <taxon>Cucurbitaceae</taxon>
        <taxon>Benincaseae</taxon>
        <taxon>Cucumis</taxon>
    </lineage>
</organism>
<sequence>FEFVCISKSLKSFEATVTDTSSKSTTTPRRLVPTHQTYWINHGRTRLLDRSNLIIIVADQSRFYNDSTSSLSKEGIRSIVWSYSDKHTFETERSCPRLQRMHI</sequence>
<reference evidence="1" key="1">
    <citation type="submission" date="2023-03" db="UniProtKB">
        <authorList>
            <consortium name="EnsemblPlants"/>
        </authorList>
    </citation>
    <scope>IDENTIFICATION</scope>
</reference>
<protein>
    <recommendedName>
        <fullName evidence="2">NBS-LRR type resistance protein</fullName>
    </recommendedName>
</protein>
<dbReference type="Gramene" id="MELO3C029025.2.1">
    <property type="protein sequence ID" value="MELO3C029025.2.1"/>
    <property type="gene ID" value="MELO3C029025.2"/>
</dbReference>
<evidence type="ECO:0000313" key="1">
    <source>
        <dbReference type="EnsemblPlants" id="MELO3C029025.2.1"/>
    </source>
</evidence>
<evidence type="ECO:0008006" key="2">
    <source>
        <dbReference type="Google" id="ProtNLM"/>
    </source>
</evidence>
<name>A0A9I9E5F9_CUCME</name>
<accession>A0A9I9E5F9</accession>
<dbReference type="AlphaFoldDB" id="A0A9I9E5F9"/>
<proteinExistence type="predicted"/>